<evidence type="ECO:0000313" key="2">
    <source>
        <dbReference type="Proteomes" id="UP000292052"/>
    </source>
</evidence>
<protein>
    <submittedName>
        <fullName evidence="1">Uncharacterized protein</fullName>
    </submittedName>
</protein>
<sequence length="274" mass="32395">MSTVVLLENFKRHFNVNADIGDIKFKKFNVEPYHPLEQDRQFGEKKCLLYHSDFVAFNVEISLKILSFTYESHAEVLKLEINVHNELLSREMAPCKNFLQRKRNMNLVFEVLIKYAKFFEMRRIICRTVLQKQANVITVADDKGVVVKFFNEDFSARYLEFTWTITWNVDNYEVSDFIEFYCNYLVLKRQSGDKIKEKLEMLVRPDVDFHSKFKLWRLLVQDLYGCESSLQKPRVTTPVSDVMEILDSDSDESLIEIDRNIYAGPINDEILVIE</sequence>
<dbReference type="AlphaFoldDB" id="A0A482VKW5"/>
<comment type="caution">
    <text evidence="1">The sequence shown here is derived from an EMBL/GenBank/DDBJ whole genome shotgun (WGS) entry which is preliminary data.</text>
</comment>
<dbReference type="OrthoDB" id="6719573at2759"/>
<name>A0A482VKW5_ASBVE</name>
<reference evidence="1 2" key="1">
    <citation type="submission" date="2017-03" db="EMBL/GenBank/DDBJ databases">
        <title>Genome of the blue death feigning beetle - Asbolus verrucosus.</title>
        <authorList>
            <person name="Rider S.D."/>
        </authorList>
    </citation>
    <scope>NUCLEOTIDE SEQUENCE [LARGE SCALE GENOMIC DNA]</scope>
    <source>
        <strain evidence="1">Butters</strain>
        <tissue evidence="1">Head and leg muscle</tissue>
    </source>
</reference>
<proteinExistence type="predicted"/>
<dbReference type="EMBL" id="QDEB01089498">
    <property type="protein sequence ID" value="RZC33363.1"/>
    <property type="molecule type" value="Genomic_DNA"/>
</dbReference>
<gene>
    <name evidence="1" type="ORF">BDFB_005035</name>
</gene>
<accession>A0A482VKW5</accession>
<evidence type="ECO:0000313" key="1">
    <source>
        <dbReference type="EMBL" id="RZC33363.1"/>
    </source>
</evidence>
<dbReference type="Proteomes" id="UP000292052">
    <property type="component" value="Unassembled WGS sequence"/>
</dbReference>
<keyword evidence="2" id="KW-1185">Reference proteome</keyword>
<organism evidence="1 2">
    <name type="scientific">Asbolus verrucosus</name>
    <name type="common">Desert ironclad beetle</name>
    <dbReference type="NCBI Taxonomy" id="1661398"/>
    <lineage>
        <taxon>Eukaryota</taxon>
        <taxon>Metazoa</taxon>
        <taxon>Ecdysozoa</taxon>
        <taxon>Arthropoda</taxon>
        <taxon>Hexapoda</taxon>
        <taxon>Insecta</taxon>
        <taxon>Pterygota</taxon>
        <taxon>Neoptera</taxon>
        <taxon>Endopterygota</taxon>
        <taxon>Coleoptera</taxon>
        <taxon>Polyphaga</taxon>
        <taxon>Cucujiformia</taxon>
        <taxon>Tenebrionidae</taxon>
        <taxon>Pimeliinae</taxon>
        <taxon>Asbolus</taxon>
    </lineage>
</organism>